<sequence>MSDDPAPLATVDEQALRPDLPDNAQQMRLLAEIRRATARYHRVEAAEADGYVLSSECVASPAGGMGHHFVKGPLVDGVVEPTMPEALVYEPQSNGRLRLVAVEYIVVAAAWDATHDSPPMLGSVVFDDHRPEGSGGPPFPHYQLHAWIWKHNPAGMHAPFNPNVNCAYALDFPPAPAE</sequence>
<keyword evidence="2" id="KW-1185">Reference proteome</keyword>
<evidence type="ECO:0000313" key="2">
    <source>
        <dbReference type="Proteomes" id="UP000186551"/>
    </source>
</evidence>
<dbReference type="AlphaFoldDB" id="A0A1Q5P931"/>
<dbReference type="RefSeq" id="WP_073854737.1">
    <property type="nucleotide sequence ID" value="NZ_LVWA01000012.1"/>
</dbReference>
<reference evidence="1 2" key="1">
    <citation type="submission" date="2016-03" db="EMBL/GenBank/DDBJ databases">
        <title>Genome sequence of Pontibacter sp. nov., of the family cytophagaceae, isolated from marine sediment of the Yellow Sea, China.</title>
        <authorList>
            <person name="Zhang G."/>
            <person name="Zhang R."/>
        </authorList>
    </citation>
    <scope>NUCLEOTIDE SEQUENCE [LARGE SCALE GENOMIC DNA]</scope>
    <source>
        <strain evidence="1 2">S10-8</strain>
    </source>
</reference>
<accession>A0A1Q5P931</accession>
<evidence type="ECO:0000313" key="1">
    <source>
        <dbReference type="EMBL" id="OKL38704.1"/>
    </source>
</evidence>
<comment type="caution">
    <text evidence="1">The sequence shown here is derived from an EMBL/GenBank/DDBJ whole genome shotgun (WGS) entry which is preliminary data.</text>
</comment>
<gene>
    <name evidence="1" type="ORF">A3841_06080</name>
</gene>
<name>A0A1Q5P931_9BACT</name>
<protein>
    <submittedName>
        <fullName evidence="1">Uncharacterized protein</fullName>
    </submittedName>
</protein>
<dbReference type="Proteomes" id="UP000186551">
    <property type="component" value="Unassembled WGS sequence"/>
</dbReference>
<dbReference type="OrthoDB" id="2449873at2"/>
<proteinExistence type="predicted"/>
<dbReference type="STRING" id="1797110.A3841_06080"/>
<organism evidence="1 2">
    <name type="scientific">Pontibacter flavimaris</name>
    <dbReference type="NCBI Taxonomy" id="1797110"/>
    <lineage>
        <taxon>Bacteria</taxon>
        <taxon>Pseudomonadati</taxon>
        <taxon>Bacteroidota</taxon>
        <taxon>Cytophagia</taxon>
        <taxon>Cytophagales</taxon>
        <taxon>Hymenobacteraceae</taxon>
        <taxon>Pontibacter</taxon>
    </lineage>
</organism>
<dbReference type="EMBL" id="LVWA01000012">
    <property type="protein sequence ID" value="OKL38704.1"/>
    <property type="molecule type" value="Genomic_DNA"/>
</dbReference>